<feature type="region of interest" description="Disordered" evidence="1">
    <location>
        <begin position="57"/>
        <end position="82"/>
    </location>
</feature>
<dbReference type="AlphaFoldDB" id="A0A6G1HX53"/>
<reference evidence="2" key="1">
    <citation type="journal article" date="2020" name="Stud. Mycol.">
        <title>101 Dothideomycetes genomes: a test case for predicting lifestyles and emergence of pathogens.</title>
        <authorList>
            <person name="Haridas S."/>
            <person name="Albert R."/>
            <person name="Binder M."/>
            <person name="Bloem J."/>
            <person name="Labutti K."/>
            <person name="Salamov A."/>
            <person name="Andreopoulos B."/>
            <person name="Baker S."/>
            <person name="Barry K."/>
            <person name="Bills G."/>
            <person name="Bluhm B."/>
            <person name="Cannon C."/>
            <person name="Castanera R."/>
            <person name="Culley D."/>
            <person name="Daum C."/>
            <person name="Ezra D."/>
            <person name="Gonzalez J."/>
            <person name="Henrissat B."/>
            <person name="Kuo A."/>
            <person name="Liang C."/>
            <person name="Lipzen A."/>
            <person name="Lutzoni F."/>
            <person name="Magnuson J."/>
            <person name="Mondo S."/>
            <person name="Nolan M."/>
            <person name="Ohm R."/>
            <person name="Pangilinan J."/>
            <person name="Park H.-J."/>
            <person name="Ramirez L."/>
            <person name="Alfaro M."/>
            <person name="Sun H."/>
            <person name="Tritt A."/>
            <person name="Yoshinaga Y."/>
            <person name="Zwiers L.-H."/>
            <person name="Turgeon B."/>
            <person name="Goodwin S."/>
            <person name="Spatafora J."/>
            <person name="Crous P."/>
            <person name="Grigoriev I."/>
        </authorList>
    </citation>
    <scope>NUCLEOTIDE SEQUENCE</scope>
    <source>
        <strain evidence="2">CBS 262.69</strain>
    </source>
</reference>
<dbReference type="EMBL" id="ML996694">
    <property type="protein sequence ID" value="KAF2400600.1"/>
    <property type="molecule type" value="Genomic_DNA"/>
</dbReference>
<feature type="region of interest" description="Disordered" evidence="1">
    <location>
        <begin position="98"/>
        <end position="140"/>
    </location>
</feature>
<organism evidence="2 3">
    <name type="scientific">Trichodelitschia bisporula</name>
    <dbReference type="NCBI Taxonomy" id="703511"/>
    <lineage>
        <taxon>Eukaryota</taxon>
        <taxon>Fungi</taxon>
        <taxon>Dikarya</taxon>
        <taxon>Ascomycota</taxon>
        <taxon>Pezizomycotina</taxon>
        <taxon>Dothideomycetes</taxon>
        <taxon>Dothideomycetes incertae sedis</taxon>
        <taxon>Phaeotrichales</taxon>
        <taxon>Phaeotrichaceae</taxon>
        <taxon>Trichodelitschia</taxon>
    </lineage>
</organism>
<evidence type="ECO:0000313" key="2">
    <source>
        <dbReference type="EMBL" id="KAF2400600.1"/>
    </source>
</evidence>
<gene>
    <name evidence="2" type="ORF">EJ06DRAFT_399088</name>
</gene>
<evidence type="ECO:0000256" key="1">
    <source>
        <dbReference type="SAM" id="MobiDB-lite"/>
    </source>
</evidence>
<dbReference type="Proteomes" id="UP000799640">
    <property type="component" value="Unassembled WGS sequence"/>
</dbReference>
<keyword evidence="3" id="KW-1185">Reference proteome</keyword>
<proteinExistence type="predicted"/>
<protein>
    <submittedName>
        <fullName evidence="2">Uncharacterized protein</fullName>
    </submittedName>
</protein>
<evidence type="ECO:0000313" key="3">
    <source>
        <dbReference type="Proteomes" id="UP000799640"/>
    </source>
</evidence>
<sequence>MGQVPIHFAGDVRGGIKLSAGGSSFGLHWIVILHMEPYDVLHARIFVSITIRPRISIFGPRPPSQPRAESNPPTGHSLKRGLPISTRPRFICPVPPSTTHVSPAIPSPDKPRSTKPVVPEAHSRCATPTPSRLPRGGPNRLLHHSRSAVFRRTGSVCPTPIDGTLTLTCTPFVPHLRGTLRGKFEIGGVDCAVGGGSVDSHSLWEAAWSVSARPFYLGGKFPITHFSQQNFTSKRRAGTCFASREYTRQVPSLLCIIPSHTKLEYHE</sequence>
<name>A0A6G1HX53_9PEZI</name>
<accession>A0A6G1HX53</accession>